<evidence type="ECO:0000256" key="1">
    <source>
        <dbReference type="ARBA" id="ARBA00001947"/>
    </source>
</evidence>
<dbReference type="GO" id="GO:0006508">
    <property type="term" value="P:proteolysis"/>
    <property type="evidence" value="ECO:0007669"/>
    <property type="project" value="UniProtKB-KW"/>
</dbReference>
<feature type="domain" description="Peptidase M50" evidence="14">
    <location>
        <begin position="134"/>
        <end position="173"/>
    </location>
</feature>
<evidence type="ECO:0000256" key="10">
    <source>
        <dbReference type="ARBA" id="ARBA00022989"/>
    </source>
</evidence>
<evidence type="ECO:0000256" key="5">
    <source>
        <dbReference type="ARBA" id="ARBA00022670"/>
    </source>
</evidence>
<comment type="subcellular location">
    <subcellularLocation>
        <location evidence="2">Cell membrane</location>
        <topology evidence="2">Multi-pass membrane protein</topology>
    </subcellularLocation>
</comment>
<comment type="caution">
    <text evidence="15">The sequence shown here is derived from an EMBL/GenBank/DDBJ whole genome shotgun (WGS) entry which is preliminary data.</text>
</comment>
<accession>A0ABS4CWL3</accession>
<dbReference type="PANTHER" id="PTHR35864">
    <property type="entry name" value="ZINC METALLOPROTEASE MJ0611-RELATED"/>
    <property type="match status" value="1"/>
</dbReference>
<keyword evidence="5 15" id="KW-0645">Protease</keyword>
<dbReference type="Proteomes" id="UP000674416">
    <property type="component" value="Unassembled WGS sequence"/>
</dbReference>
<evidence type="ECO:0000256" key="9">
    <source>
        <dbReference type="ARBA" id="ARBA00022833"/>
    </source>
</evidence>
<dbReference type="EMBL" id="JAFDST010000002">
    <property type="protein sequence ID" value="MBP1081735.1"/>
    <property type="molecule type" value="Genomic_DNA"/>
</dbReference>
<sequence>MDIFSNFLAFPLEYIPFVAITLIAAFTVHEFSHAYVAYRFGDSTAEKQGRLTLNPIKHLDPFGTILIFLVGFGWAKPVPVNRFFFKNPRRAGILVSFAGPFSNLVLAFLGLFLQVILAKLPFIAGLPDGYLQSLTLFFNIWVHLNLVLFLFNLMPFPPLDGFRIIQDLVSPDVRAKMTQYESYGAILFLILIITPLDNILIWPVLDRGMRFTLNVFNTLLQPLL</sequence>
<feature type="domain" description="Peptidase M50" evidence="14">
    <location>
        <begin position="18"/>
        <end position="120"/>
    </location>
</feature>
<organism evidence="15 16">
    <name type="scientific">Bacillus capparidis</name>
    <dbReference type="NCBI Taxonomy" id="1840411"/>
    <lineage>
        <taxon>Bacteria</taxon>
        <taxon>Bacillati</taxon>
        <taxon>Bacillota</taxon>
        <taxon>Bacilli</taxon>
        <taxon>Bacillales</taxon>
        <taxon>Bacillaceae</taxon>
        <taxon>Bacillus</taxon>
    </lineage>
</organism>
<dbReference type="Pfam" id="PF02163">
    <property type="entry name" value="Peptidase_M50"/>
    <property type="match status" value="2"/>
</dbReference>
<dbReference type="PANTHER" id="PTHR35864:SF1">
    <property type="entry name" value="ZINC METALLOPROTEASE YWHC-RELATED"/>
    <property type="match status" value="1"/>
</dbReference>
<feature type="transmembrane region" description="Helical" evidence="13">
    <location>
        <begin position="59"/>
        <end position="75"/>
    </location>
</feature>
<comment type="cofactor">
    <cofactor evidence="1">
        <name>Zn(2+)</name>
        <dbReference type="ChEBI" id="CHEBI:29105"/>
    </cofactor>
</comment>
<keyword evidence="6 13" id="KW-0812">Transmembrane</keyword>
<keyword evidence="4" id="KW-1003">Cell membrane</keyword>
<dbReference type="CDD" id="cd06158">
    <property type="entry name" value="S2P-M50_like_1"/>
    <property type="match status" value="1"/>
</dbReference>
<evidence type="ECO:0000313" key="16">
    <source>
        <dbReference type="Proteomes" id="UP000674416"/>
    </source>
</evidence>
<evidence type="ECO:0000256" key="12">
    <source>
        <dbReference type="ARBA" id="ARBA00023136"/>
    </source>
</evidence>
<evidence type="ECO:0000256" key="7">
    <source>
        <dbReference type="ARBA" id="ARBA00022723"/>
    </source>
</evidence>
<keyword evidence="12 13" id="KW-0472">Membrane</keyword>
<keyword evidence="11" id="KW-0482">Metalloprotease</keyword>
<protein>
    <submittedName>
        <fullName evidence="15">Zn-dependent protease</fullName>
    </submittedName>
</protein>
<dbReference type="InterPro" id="IPR044537">
    <property type="entry name" value="Rip2-like"/>
</dbReference>
<name>A0ABS4CWL3_9BACI</name>
<evidence type="ECO:0000259" key="14">
    <source>
        <dbReference type="Pfam" id="PF02163"/>
    </source>
</evidence>
<evidence type="ECO:0000256" key="4">
    <source>
        <dbReference type="ARBA" id="ARBA00022475"/>
    </source>
</evidence>
<proteinExistence type="inferred from homology"/>
<feature type="transmembrane region" description="Helical" evidence="13">
    <location>
        <begin position="183"/>
        <end position="205"/>
    </location>
</feature>
<keyword evidence="16" id="KW-1185">Reference proteome</keyword>
<evidence type="ECO:0000256" key="8">
    <source>
        <dbReference type="ARBA" id="ARBA00022801"/>
    </source>
</evidence>
<dbReference type="InterPro" id="IPR008915">
    <property type="entry name" value="Peptidase_M50"/>
</dbReference>
<evidence type="ECO:0000256" key="3">
    <source>
        <dbReference type="ARBA" id="ARBA00007931"/>
    </source>
</evidence>
<reference evidence="15 16" key="1">
    <citation type="submission" date="2021-01" db="EMBL/GenBank/DDBJ databases">
        <title>Genomic Encyclopedia of Type Strains, Phase IV (KMG-IV): sequencing the most valuable type-strain genomes for metagenomic binning, comparative biology and taxonomic classification.</title>
        <authorList>
            <person name="Goeker M."/>
        </authorList>
    </citation>
    <scope>NUCLEOTIDE SEQUENCE [LARGE SCALE GENOMIC DNA]</scope>
    <source>
        <strain evidence="15 16">DSM 103394</strain>
    </source>
</reference>
<keyword evidence="10 13" id="KW-1133">Transmembrane helix</keyword>
<evidence type="ECO:0000256" key="11">
    <source>
        <dbReference type="ARBA" id="ARBA00023049"/>
    </source>
</evidence>
<evidence type="ECO:0000313" key="15">
    <source>
        <dbReference type="EMBL" id="MBP1081735.1"/>
    </source>
</evidence>
<evidence type="ECO:0000256" key="13">
    <source>
        <dbReference type="SAM" id="Phobius"/>
    </source>
</evidence>
<evidence type="ECO:0000256" key="2">
    <source>
        <dbReference type="ARBA" id="ARBA00004651"/>
    </source>
</evidence>
<keyword evidence="9" id="KW-0862">Zinc</keyword>
<comment type="similarity">
    <text evidence="3">Belongs to the peptidase M50B family.</text>
</comment>
<dbReference type="GO" id="GO:0008233">
    <property type="term" value="F:peptidase activity"/>
    <property type="evidence" value="ECO:0007669"/>
    <property type="project" value="UniProtKB-KW"/>
</dbReference>
<dbReference type="InterPro" id="IPR052348">
    <property type="entry name" value="Metallopeptidase_M50B"/>
</dbReference>
<keyword evidence="8" id="KW-0378">Hydrolase</keyword>
<evidence type="ECO:0000256" key="6">
    <source>
        <dbReference type="ARBA" id="ARBA00022692"/>
    </source>
</evidence>
<feature type="transmembrane region" description="Helical" evidence="13">
    <location>
        <begin position="14"/>
        <end position="38"/>
    </location>
</feature>
<feature type="transmembrane region" description="Helical" evidence="13">
    <location>
        <begin position="95"/>
        <end position="118"/>
    </location>
</feature>
<gene>
    <name evidence="15" type="ORF">JOC74_002228</name>
</gene>
<feature type="transmembrane region" description="Helical" evidence="13">
    <location>
        <begin position="130"/>
        <end position="151"/>
    </location>
</feature>
<keyword evidence="7" id="KW-0479">Metal-binding</keyword>